<dbReference type="Proteomes" id="UP000245768">
    <property type="component" value="Unassembled WGS sequence"/>
</dbReference>
<evidence type="ECO:0000256" key="1">
    <source>
        <dbReference type="SAM" id="MobiDB-lite"/>
    </source>
</evidence>
<name>A0A316YSI5_9BASI</name>
<organism evidence="2 3">
    <name type="scientific">Acaromyces ingoldii</name>
    <dbReference type="NCBI Taxonomy" id="215250"/>
    <lineage>
        <taxon>Eukaryota</taxon>
        <taxon>Fungi</taxon>
        <taxon>Dikarya</taxon>
        <taxon>Basidiomycota</taxon>
        <taxon>Ustilaginomycotina</taxon>
        <taxon>Exobasidiomycetes</taxon>
        <taxon>Exobasidiales</taxon>
        <taxon>Cryptobasidiaceae</taxon>
        <taxon>Acaromyces</taxon>
    </lineage>
</organism>
<dbReference type="RefSeq" id="XP_025378171.1">
    <property type="nucleotide sequence ID" value="XM_025517968.1"/>
</dbReference>
<protein>
    <submittedName>
        <fullName evidence="2">Uncharacterized protein</fullName>
    </submittedName>
</protein>
<dbReference type="EMBL" id="KZ819636">
    <property type="protein sequence ID" value="PWN90973.1"/>
    <property type="molecule type" value="Genomic_DNA"/>
</dbReference>
<evidence type="ECO:0000313" key="3">
    <source>
        <dbReference type="Proteomes" id="UP000245768"/>
    </source>
</evidence>
<feature type="region of interest" description="Disordered" evidence="1">
    <location>
        <begin position="113"/>
        <end position="149"/>
    </location>
</feature>
<gene>
    <name evidence="2" type="ORF">FA10DRAFT_128563</name>
</gene>
<feature type="region of interest" description="Disordered" evidence="1">
    <location>
        <begin position="1"/>
        <end position="43"/>
    </location>
</feature>
<sequence>MTEGEAAVDGRKHGSIEVSAKKWKKRDMEKMAPRTEEQLKSKLDKAGGMTLELVAKDGDGKTIKAMPLEMKHFGTGSVGYTISESLHLTLKTGEDEDGQPLSLFCTSNCTVIGSKPKESEAGEGSQSASKKRSKKEAKEVVNDDENDND</sequence>
<dbReference type="GeneID" id="37039884"/>
<dbReference type="InParanoid" id="A0A316YSI5"/>
<feature type="compositionally biased region" description="Basic and acidic residues" evidence="1">
    <location>
        <begin position="26"/>
        <end position="43"/>
    </location>
</feature>
<evidence type="ECO:0000313" key="2">
    <source>
        <dbReference type="EMBL" id="PWN90973.1"/>
    </source>
</evidence>
<reference evidence="2 3" key="1">
    <citation type="journal article" date="2018" name="Mol. Biol. Evol.">
        <title>Broad Genomic Sampling Reveals a Smut Pathogenic Ancestry of the Fungal Clade Ustilaginomycotina.</title>
        <authorList>
            <person name="Kijpornyongpan T."/>
            <person name="Mondo S.J."/>
            <person name="Barry K."/>
            <person name="Sandor L."/>
            <person name="Lee J."/>
            <person name="Lipzen A."/>
            <person name="Pangilinan J."/>
            <person name="LaButti K."/>
            <person name="Hainaut M."/>
            <person name="Henrissat B."/>
            <person name="Grigoriev I.V."/>
            <person name="Spatafora J.W."/>
            <person name="Aime M.C."/>
        </authorList>
    </citation>
    <scope>NUCLEOTIDE SEQUENCE [LARGE SCALE GENOMIC DNA]</scope>
    <source>
        <strain evidence="2 3">MCA 4198</strain>
    </source>
</reference>
<accession>A0A316YSI5</accession>
<dbReference type="AlphaFoldDB" id="A0A316YSI5"/>
<proteinExistence type="predicted"/>
<keyword evidence="3" id="KW-1185">Reference proteome</keyword>